<dbReference type="PRINTS" id="PR00180">
    <property type="entry name" value="CRETINALDHBP"/>
</dbReference>
<dbReference type="SMART" id="SM00516">
    <property type="entry name" value="SEC14"/>
    <property type="match status" value="1"/>
</dbReference>
<evidence type="ECO:0000256" key="6">
    <source>
        <dbReference type="ARBA" id="ARBA00023054"/>
    </source>
</evidence>
<keyword evidence="11" id="KW-1185">Reference proteome</keyword>
<dbReference type="GO" id="GO:0015031">
    <property type="term" value="P:protein transport"/>
    <property type="evidence" value="ECO:0007669"/>
    <property type="project" value="UniProtKB-KW"/>
</dbReference>
<accession>A0AA88AW57</accession>
<feature type="region of interest" description="Disordered" evidence="8">
    <location>
        <begin position="1"/>
        <end position="73"/>
    </location>
</feature>
<dbReference type="SMART" id="SM01100">
    <property type="entry name" value="CRAL_TRIO_N"/>
    <property type="match status" value="1"/>
</dbReference>
<dbReference type="PROSITE" id="PS50191">
    <property type="entry name" value="CRAL_TRIO"/>
    <property type="match status" value="1"/>
</dbReference>
<dbReference type="InterPro" id="IPR036865">
    <property type="entry name" value="CRAL-TRIO_dom_sf"/>
</dbReference>
<feature type="compositionally biased region" description="Basic and acidic residues" evidence="8">
    <location>
        <begin position="19"/>
        <end position="38"/>
    </location>
</feature>
<evidence type="ECO:0000256" key="3">
    <source>
        <dbReference type="ARBA" id="ARBA00022448"/>
    </source>
</evidence>
<dbReference type="Pfam" id="PF03765">
    <property type="entry name" value="CRAL_TRIO_N"/>
    <property type="match status" value="1"/>
</dbReference>
<sequence length="679" mass="76936">MSGPLDRFARPCFEGFSGGDERRERKSDFENSEDERRTRIGSLKKKAINASTKFKHSLKKKSSRRKSDGRVSSVSIEDVRDAEELKAVDAFRQALMLDELLPEKHDDYHMMLRFLKARKFDIEKAKHMWSDMLQWRKDFGADTIMEDFEFKELSEVLNYYPHGHHGVDKEGRPVYIERLGKVDPNKLMNVTTMDRYVKYHVREFEKAFAIKFPACTIAAKRHIDSSITILDVQGVGLKNFTKSARELIMRLQKIDGDNYPETLCQMFIINAGPGFRLLWSTVKSFLDPKTTSKIHVLGNKYQNKLLEIIDASELPEFLGGNCTCADQGGCLRSDKGPWKNPNILKMVLSGEARRARQIVKVLNSEGKVIAYAKPHYPMVKGSDTSTAESGSEAEDIASPKAIKSYSHLRLTPVREEAKVVGKSSYAVNFAGYDEYVPMVDKAVDAEWKKHVSLQRSHSSKGTLPAPDAPKIREGLRARAFILLTAFFMTFMTFLRSVMCHIARKLPDALPNSDQNTTECTVDANNEDYRPPSPTPAFTEADVLSAVVKRLGELEEKVDTLQSKPSRMPFEKEELLNAAVCRVDALEAELIATKKALYEALMRQEELLAYIDRQEEARLRIMPAFFFSVRKRSLAGEVVVPTEEGIPTKGSLRFFVIAILLNEKDSRPSQRNVSGFFLSS</sequence>
<comment type="subcellular location">
    <subcellularLocation>
        <location evidence="1">Cell membrane</location>
        <topology evidence="1">Peripheral membrane protein</topology>
    </subcellularLocation>
    <subcellularLocation>
        <location evidence="2">Golgi apparatus membrane</location>
        <topology evidence="2">Peripheral membrane protein</topology>
    </subcellularLocation>
</comment>
<dbReference type="InterPro" id="IPR011074">
    <property type="entry name" value="CRAL/TRIO_N_dom"/>
</dbReference>
<keyword evidence="5" id="KW-0333">Golgi apparatus</keyword>
<dbReference type="Pfam" id="PF00650">
    <property type="entry name" value="CRAL_TRIO"/>
    <property type="match status" value="1"/>
</dbReference>
<dbReference type="GO" id="GO:0000139">
    <property type="term" value="C:Golgi membrane"/>
    <property type="evidence" value="ECO:0007669"/>
    <property type="project" value="UniProtKB-SubCell"/>
</dbReference>
<organism evidence="10 11">
    <name type="scientific">Ficus carica</name>
    <name type="common">Common fig</name>
    <dbReference type="NCBI Taxonomy" id="3494"/>
    <lineage>
        <taxon>Eukaryota</taxon>
        <taxon>Viridiplantae</taxon>
        <taxon>Streptophyta</taxon>
        <taxon>Embryophyta</taxon>
        <taxon>Tracheophyta</taxon>
        <taxon>Spermatophyta</taxon>
        <taxon>Magnoliopsida</taxon>
        <taxon>eudicotyledons</taxon>
        <taxon>Gunneridae</taxon>
        <taxon>Pentapetalae</taxon>
        <taxon>rosids</taxon>
        <taxon>fabids</taxon>
        <taxon>Rosales</taxon>
        <taxon>Moraceae</taxon>
        <taxon>Ficeae</taxon>
        <taxon>Ficus</taxon>
    </lineage>
</organism>
<dbReference type="InterPro" id="IPR051026">
    <property type="entry name" value="PI/PC_transfer"/>
</dbReference>
<proteinExistence type="inferred from homology"/>
<keyword evidence="6" id="KW-0175">Coiled coil</keyword>
<evidence type="ECO:0000256" key="4">
    <source>
        <dbReference type="ARBA" id="ARBA00022927"/>
    </source>
</evidence>
<keyword evidence="3" id="KW-0813">Transport</keyword>
<protein>
    <recommendedName>
        <fullName evidence="9">CRAL-TRIO domain-containing protein</fullName>
    </recommendedName>
</protein>
<evidence type="ECO:0000256" key="8">
    <source>
        <dbReference type="SAM" id="MobiDB-lite"/>
    </source>
</evidence>
<dbReference type="AlphaFoldDB" id="A0AA88AW57"/>
<comment type="similarity">
    <text evidence="7">Belongs to the SFH family.</text>
</comment>
<dbReference type="PANTHER" id="PTHR45657">
    <property type="entry name" value="CRAL-TRIO DOMAIN-CONTAINING PROTEIN YKL091C-RELATED"/>
    <property type="match status" value="1"/>
</dbReference>
<name>A0AA88AW57_FICCA</name>
<comment type="caution">
    <text evidence="10">The sequence shown here is derived from an EMBL/GenBank/DDBJ whole genome shotgun (WGS) entry which is preliminary data.</text>
</comment>
<evidence type="ECO:0000256" key="5">
    <source>
        <dbReference type="ARBA" id="ARBA00023034"/>
    </source>
</evidence>
<dbReference type="FunFam" id="3.40.525.10:FF:000011">
    <property type="entry name" value="SEC14 cytosolic factor"/>
    <property type="match status" value="1"/>
</dbReference>
<evidence type="ECO:0000259" key="9">
    <source>
        <dbReference type="PROSITE" id="PS50191"/>
    </source>
</evidence>
<evidence type="ECO:0000256" key="1">
    <source>
        <dbReference type="ARBA" id="ARBA00004202"/>
    </source>
</evidence>
<dbReference type="Gene3D" id="3.40.525.10">
    <property type="entry name" value="CRAL-TRIO lipid binding domain"/>
    <property type="match status" value="1"/>
</dbReference>
<dbReference type="SUPFAM" id="SSF52087">
    <property type="entry name" value="CRAL/TRIO domain"/>
    <property type="match status" value="1"/>
</dbReference>
<dbReference type="PANTHER" id="PTHR45657:SF5">
    <property type="entry name" value="PHOSPHATIDYLINOSITOL_PHOSPHATIDYLCHOLINE TRANSFER PROTEIN SFH6"/>
    <property type="match status" value="1"/>
</dbReference>
<reference evidence="10" key="1">
    <citation type="submission" date="2023-07" db="EMBL/GenBank/DDBJ databases">
        <title>draft genome sequence of fig (Ficus carica).</title>
        <authorList>
            <person name="Takahashi T."/>
            <person name="Nishimura K."/>
        </authorList>
    </citation>
    <scope>NUCLEOTIDE SEQUENCE</scope>
</reference>
<evidence type="ECO:0000313" key="10">
    <source>
        <dbReference type="EMBL" id="GMN55693.1"/>
    </source>
</evidence>
<dbReference type="SUPFAM" id="SSF46938">
    <property type="entry name" value="CRAL/TRIO N-terminal domain"/>
    <property type="match status" value="1"/>
</dbReference>
<dbReference type="EMBL" id="BTGU01000059">
    <property type="protein sequence ID" value="GMN55693.1"/>
    <property type="molecule type" value="Genomic_DNA"/>
</dbReference>
<gene>
    <name evidence="10" type="ORF">TIFTF001_024813</name>
</gene>
<dbReference type="InterPro" id="IPR001251">
    <property type="entry name" value="CRAL-TRIO_dom"/>
</dbReference>
<dbReference type="Proteomes" id="UP001187192">
    <property type="component" value="Unassembled WGS sequence"/>
</dbReference>
<feature type="compositionally biased region" description="Basic residues" evidence="8">
    <location>
        <begin position="42"/>
        <end position="64"/>
    </location>
</feature>
<keyword evidence="4" id="KW-0653">Protein transport</keyword>
<dbReference type="CDD" id="cd00170">
    <property type="entry name" value="SEC14"/>
    <property type="match status" value="1"/>
</dbReference>
<dbReference type="InterPro" id="IPR036273">
    <property type="entry name" value="CRAL/TRIO_N_dom_sf"/>
</dbReference>
<evidence type="ECO:0000313" key="11">
    <source>
        <dbReference type="Proteomes" id="UP001187192"/>
    </source>
</evidence>
<dbReference type="Gene3D" id="1.10.8.20">
    <property type="entry name" value="N-terminal domain of phosphatidylinositol transfer protein sec14p"/>
    <property type="match status" value="1"/>
</dbReference>
<evidence type="ECO:0000256" key="7">
    <source>
        <dbReference type="ARBA" id="ARBA00038020"/>
    </source>
</evidence>
<feature type="domain" description="CRAL-TRIO" evidence="9">
    <location>
        <begin position="152"/>
        <end position="326"/>
    </location>
</feature>
<evidence type="ECO:0000256" key="2">
    <source>
        <dbReference type="ARBA" id="ARBA00004395"/>
    </source>
</evidence>
<dbReference type="GO" id="GO:0005886">
    <property type="term" value="C:plasma membrane"/>
    <property type="evidence" value="ECO:0007669"/>
    <property type="project" value="UniProtKB-SubCell"/>
</dbReference>